<name>A0A6F8XR30_9ACTN</name>
<dbReference type="RefSeq" id="WP_173036383.1">
    <property type="nucleotide sequence ID" value="NZ_AP022870.1"/>
</dbReference>
<proteinExistence type="predicted"/>
<dbReference type="EMBL" id="AP022870">
    <property type="protein sequence ID" value="BCB76295.1"/>
    <property type="molecule type" value="Genomic_DNA"/>
</dbReference>
<accession>A0A6F8XR30</accession>
<evidence type="ECO:0000256" key="1">
    <source>
        <dbReference type="SAM" id="Phobius"/>
    </source>
</evidence>
<protein>
    <recommendedName>
        <fullName evidence="4">PH domain-containing protein</fullName>
    </recommendedName>
</protein>
<keyword evidence="1" id="KW-0472">Membrane</keyword>
<evidence type="ECO:0000313" key="2">
    <source>
        <dbReference type="EMBL" id="BCB76295.1"/>
    </source>
</evidence>
<evidence type="ECO:0008006" key="4">
    <source>
        <dbReference type="Google" id="ProtNLM"/>
    </source>
</evidence>
<dbReference type="AlphaFoldDB" id="A0A6F8XR30"/>
<organism evidence="2 3">
    <name type="scientific">Phytohabitans flavus</name>
    <dbReference type="NCBI Taxonomy" id="1076124"/>
    <lineage>
        <taxon>Bacteria</taxon>
        <taxon>Bacillati</taxon>
        <taxon>Actinomycetota</taxon>
        <taxon>Actinomycetes</taxon>
        <taxon>Micromonosporales</taxon>
        <taxon>Micromonosporaceae</taxon>
    </lineage>
</organism>
<reference evidence="2 3" key="1">
    <citation type="submission" date="2020-03" db="EMBL/GenBank/DDBJ databases">
        <title>Whole genome shotgun sequence of Phytohabitans flavus NBRC 107702.</title>
        <authorList>
            <person name="Komaki H."/>
            <person name="Tamura T."/>
        </authorList>
    </citation>
    <scope>NUCLEOTIDE SEQUENCE [LARGE SCALE GENOMIC DNA]</scope>
    <source>
        <strain evidence="2 3">NBRC 107702</strain>
    </source>
</reference>
<feature type="transmembrane region" description="Helical" evidence="1">
    <location>
        <begin position="12"/>
        <end position="31"/>
    </location>
</feature>
<evidence type="ECO:0000313" key="3">
    <source>
        <dbReference type="Proteomes" id="UP000502508"/>
    </source>
</evidence>
<sequence>MSQRQLQVVRPNQVVGWSAAVVAVGAAGTAGFLSDPLWMRLLWTGVMLLLLEELWRYDLRPRLLWNDGGLVLVDGRGVHRHTWAEVKAIGVRDNRVSVRTPDGVLEARFDRPWWLARVHRSTRDLPVTIEARLRAAQDAGLAGSAQEPPPAPRVRRPVPLYLLAAAGVLVVALASV</sequence>
<dbReference type="Proteomes" id="UP000502508">
    <property type="component" value="Chromosome"/>
</dbReference>
<keyword evidence="3" id="KW-1185">Reference proteome</keyword>
<gene>
    <name evidence="2" type="ORF">Pflav_027050</name>
</gene>
<keyword evidence="1" id="KW-0812">Transmembrane</keyword>
<keyword evidence="1" id="KW-1133">Transmembrane helix</keyword>
<dbReference type="KEGG" id="pfla:Pflav_027050"/>
<reference evidence="2 3" key="2">
    <citation type="submission" date="2020-03" db="EMBL/GenBank/DDBJ databases">
        <authorList>
            <person name="Ichikawa N."/>
            <person name="Kimura A."/>
            <person name="Kitahashi Y."/>
            <person name="Uohara A."/>
        </authorList>
    </citation>
    <scope>NUCLEOTIDE SEQUENCE [LARGE SCALE GENOMIC DNA]</scope>
    <source>
        <strain evidence="2 3">NBRC 107702</strain>
    </source>
</reference>